<evidence type="ECO:0000313" key="4">
    <source>
        <dbReference type="EMBL" id="SNT76593.1"/>
    </source>
</evidence>
<dbReference type="InterPro" id="IPR051331">
    <property type="entry name" value="Chorismate_mutase-related"/>
</dbReference>
<dbReference type="SUPFAM" id="SSF48600">
    <property type="entry name" value="Chorismate mutase II"/>
    <property type="match status" value="1"/>
</dbReference>
<dbReference type="PROSITE" id="PS51168">
    <property type="entry name" value="CHORISMATE_MUT_2"/>
    <property type="match status" value="1"/>
</dbReference>
<evidence type="ECO:0000256" key="2">
    <source>
        <dbReference type="ARBA" id="ARBA00023235"/>
    </source>
</evidence>
<proteinExistence type="predicted"/>
<sequence length="160" mass="17759">MATRPRPDPLQAPPFLAGLFLIGDYREIPLPVLSANAYHVQAIPFGNCPGASYAPMIQYDDIADMTALRQKIDEVDGQLIELLAHRRALIDRAARIKARDHLPARIDWRVEEVVENARRNAIAAGLDGELIASIWRTLVEAAIAQEDCQLKGPPDDRDTD</sequence>
<accession>A0A239Q301</accession>
<dbReference type="Proteomes" id="UP000198307">
    <property type="component" value="Unassembled WGS sequence"/>
</dbReference>
<name>A0A239Q301_9RHOB</name>
<feature type="domain" description="Chorismate mutase" evidence="3">
    <location>
        <begin position="59"/>
        <end position="150"/>
    </location>
</feature>
<dbReference type="GO" id="GO:0004106">
    <property type="term" value="F:chorismate mutase activity"/>
    <property type="evidence" value="ECO:0007669"/>
    <property type="project" value="UniProtKB-EC"/>
</dbReference>
<gene>
    <name evidence="4" type="ORF">SAMN05444959_12235</name>
</gene>
<dbReference type="Pfam" id="PF01817">
    <property type="entry name" value="CM_2"/>
    <property type="match status" value="1"/>
</dbReference>
<organism evidence="4 5">
    <name type="scientific">Paracoccus seriniphilus</name>
    <dbReference type="NCBI Taxonomy" id="184748"/>
    <lineage>
        <taxon>Bacteria</taxon>
        <taxon>Pseudomonadati</taxon>
        <taxon>Pseudomonadota</taxon>
        <taxon>Alphaproteobacteria</taxon>
        <taxon>Rhodobacterales</taxon>
        <taxon>Paracoccaceae</taxon>
        <taxon>Paracoccus</taxon>
    </lineage>
</organism>
<dbReference type="SMART" id="SM00830">
    <property type="entry name" value="CM_2"/>
    <property type="match status" value="1"/>
</dbReference>
<evidence type="ECO:0000256" key="1">
    <source>
        <dbReference type="ARBA" id="ARBA00012404"/>
    </source>
</evidence>
<keyword evidence="5" id="KW-1185">Reference proteome</keyword>
<dbReference type="GO" id="GO:0009697">
    <property type="term" value="P:salicylic acid biosynthetic process"/>
    <property type="evidence" value="ECO:0007669"/>
    <property type="project" value="TreeGrafter"/>
</dbReference>
<dbReference type="GO" id="GO:0046417">
    <property type="term" value="P:chorismate metabolic process"/>
    <property type="evidence" value="ECO:0007669"/>
    <property type="project" value="InterPro"/>
</dbReference>
<dbReference type="InterPro" id="IPR036979">
    <property type="entry name" value="CM_dom_sf"/>
</dbReference>
<evidence type="ECO:0000259" key="3">
    <source>
        <dbReference type="PROSITE" id="PS51168"/>
    </source>
</evidence>
<protein>
    <recommendedName>
        <fullName evidence="1">chorismate mutase</fullName>
        <ecNumber evidence="1">5.4.99.5</ecNumber>
    </recommendedName>
</protein>
<dbReference type="PANTHER" id="PTHR38041:SF1">
    <property type="entry name" value="CHORISMATE MUTASE"/>
    <property type="match status" value="1"/>
</dbReference>
<dbReference type="EMBL" id="FZQB01000022">
    <property type="protein sequence ID" value="SNT76593.1"/>
    <property type="molecule type" value="Genomic_DNA"/>
</dbReference>
<dbReference type="InterPro" id="IPR036263">
    <property type="entry name" value="Chorismate_II_sf"/>
</dbReference>
<dbReference type="InterPro" id="IPR002701">
    <property type="entry name" value="CM_II_prokaryot"/>
</dbReference>
<dbReference type="Gene3D" id="1.20.59.10">
    <property type="entry name" value="Chorismate mutase"/>
    <property type="match status" value="1"/>
</dbReference>
<dbReference type="EC" id="5.4.99.5" evidence="1"/>
<dbReference type="AlphaFoldDB" id="A0A239Q301"/>
<dbReference type="PANTHER" id="PTHR38041">
    <property type="entry name" value="CHORISMATE MUTASE"/>
    <property type="match status" value="1"/>
</dbReference>
<keyword evidence="2" id="KW-0413">Isomerase</keyword>
<reference evidence="4 5" key="1">
    <citation type="submission" date="2017-07" db="EMBL/GenBank/DDBJ databases">
        <authorList>
            <person name="Sun Z.S."/>
            <person name="Albrecht U."/>
            <person name="Echele G."/>
            <person name="Lee C.C."/>
        </authorList>
    </citation>
    <scope>NUCLEOTIDE SEQUENCE [LARGE SCALE GENOMIC DNA]</scope>
    <source>
        <strain evidence="4 5">DSM 14827</strain>
    </source>
</reference>
<evidence type="ECO:0000313" key="5">
    <source>
        <dbReference type="Proteomes" id="UP000198307"/>
    </source>
</evidence>